<evidence type="ECO:0000259" key="3">
    <source>
        <dbReference type="PROSITE" id="PS51146"/>
    </source>
</evidence>
<dbReference type="GO" id="GO:0005524">
    <property type="term" value="F:ATP binding"/>
    <property type="evidence" value="ECO:0007669"/>
    <property type="project" value="UniProtKB-KW"/>
</dbReference>
<comment type="caution">
    <text evidence="4">The sequence shown here is derived from an EMBL/GenBank/DDBJ whole genome shotgun (WGS) entry which is preliminary data.</text>
</comment>
<organism evidence="4 5">
    <name type="scientific">Ignisphaera aggregans</name>
    <dbReference type="NCBI Taxonomy" id="334771"/>
    <lineage>
        <taxon>Archaea</taxon>
        <taxon>Thermoproteota</taxon>
        <taxon>Thermoprotei</taxon>
        <taxon>Desulfurococcales</taxon>
        <taxon>Desulfurococcaceae</taxon>
        <taxon>Ignisphaera</taxon>
    </lineage>
</organism>
<evidence type="ECO:0000256" key="2">
    <source>
        <dbReference type="ARBA" id="ARBA00022840"/>
    </source>
</evidence>
<dbReference type="SMART" id="SM00382">
    <property type="entry name" value="AAA"/>
    <property type="match status" value="1"/>
</dbReference>
<accession>A0A832YZD0</accession>
<sequence length="475" mass="52959">MTEFNYSLGDAVLDRIVGGVPPGSLLVILGHPGAGKTTFAAKFILENAKTLAVKAIYISLAESREKFLANMKKLGLEFEELEKRNLFEYIHIPTVAGPDTIDFISSILSDKMVRENVRIVVIDSITPLLSFLGTEKGRAFLHATLYNLAVALKGVILLIADLPWGRETIDLGGIEFVADAVLVFKTRMERSLLYRFIEIRKFRGAPIPLAEIPFVIAEGEGIRLFPLLPPEEIQPLSMERCYLTGCKPLDDAWGGIPKGSNIVVLYPKNGNVPFTLLGILTKLIVSNSIKFGVLSFELPALWLVKAFEAAARHYGMDAMKIQQLLVLERSFNPTLYSPQELIATILTHVEKSRAEMILLHGVNVLYEVYDPQQVRPVLYNAIQFFRKLGVITINMLEGNLKDLGKILSYSPDVLHTVVYVGNEYTGYTLRHVVWKSLPRYLTGLTIHDRPIILDDDKLATCLGEYRGPLTFSLSG</sequence>
<dbReference type="EMBL" id="DQTV01000057">
    <property type="protein sequence ID" value="HIP57051.1"/>
    <property type="molecule type" value="Genomic_DNA"/>
</dbReference>
<dbReference type="Proteomes" id="UP000605805">
    <property type="component" value="Unassembled WGS sequence"/>
</dbReference>
<dbReference type="PANTHER" id="PTHR43637">
    <property type="entry name" value="UPF0273 PROTEIN TM_0370"/>
    <property type="match status" value="1"/>
</dbReference>
<dbReference type="Pfam" id="PF06745">
    <property type="entry name" value="ATPase"/>
    <property type="match status" value="1"/>
</dbReference>
<evidence type="ECO:0000313" key="5">
    <source>
        <dbReference type="Proteomes" id="UP000605805"/>
    </source>
</evidence>
<protein>
    <recommendedName>
        <fullName evidence="3">KaiC domain-containing protein</fullName>
    </recommendedName>
</protein>
<keyword evidence="2" id="KW-0067">ATP-binding</keyword>
<dbReference type="Gene3D" id="3.40.50.300">
    <property type="entry name" value="P-loop containing nucleotide triphosphate hydrolases"/>
    <property type="match status" value="2"/>
</dbReference>
<dbReference type="PANTHER" id="PTHR43637:SF2">
    <property type="entry name" value="PROTEIN GVPD 1"/>
    <property type="match status" value="1"/>
</dbReference>
<dbReference type="InterPro" id="IPR003593">
    <property type="entry name" value="AAA+_ATPase"/>
</dbReference>
<feature type="domain" description="KaiC" evidence="3">
    <location>
        <begin position="1"/>
        <end position="238"/>
    </location>
</feature>
<proteinExistence type="predicted"/>
<dbReference type="InterPro" id="IPR027417">
    <property type="entry name" value="P-loop_NTPase"/>
</dbReference>
<dbReference type="InterPro" id="IPR010624">
    <property type="entry name" value="KaiC_dom"/>
</dbReference>
<evidence type="ECO:0000313" key="4">
    <source>
        <dbReference type="EMBL" id="HIP57051.1"/>
    </source>
</evidence>
<reference evidence="4" key="1">
    <citation type="journal article" date="2020" name="ISME J.">
        <title>Gammaproteobacteria mediating utilization of methyl-, sulfur- and petroleum organic compounds in deep ocean hydrothermal plumes.</title>
        <authorList>
            <person name="Zhou Z."/>
            <person name="Liu Y."/>
            <person name="Pan J."/>
            <person name="Cron B.R."/>
            <person name="Toner B.M."/>
            <person name="Anantharaman K."/>
            <person name="Breier J.A."/>
            <person name="Dick G.J."/>
            <person name="Li M."/>
        </authorList>
    </citation>
    <scope>NUCLEOTIDE SEQUENCE</scope>
    <source>
        <strain evidence="4">SZUA-1435</strain>
    </source>
</reference>
<dbReference type="InterPro" id="IPR014774">
    <property type="entry name" value="KaiC-like_dom"/>
</dbReference>
<dbReference type="SUPFAM" id="SSF52540">
    <property type="entry name" value="P-loop containing nucleoside triphosphate hydrolases"/>
    <property type="match status" value="1"/>
</dbReference>
<dbReference type="PRINTS" id="PR01874">
    <property type="entry name" value="DNAREPAIRADA"/>
</dbReference>
<dbReference type="AlphaFoldDB" id="A0A832YZD0"/>
<name>A0A832YZD0_9CREN</name>
<dbReference type="PROSITE" id="PS51146">
    <property type="entry name" value="KAIC"/>
    <property type="match status" value="1"/>
</dbReference>
<evidence type="ECO:0000256" key="1">
    <source>
        <dbReference type="ARBA" id="ARBA00022741"/>
    </source>
</evidence>
<gene>
    <name evidence="4" type="ORF">EYH02_03160</name>
</gene>
<keyword evidence="1" id="KW-0547">Nucleotide-binding</keyword>